<dbReference type="InterPro" id="IPR020904">
    <property type="entry name" value="Sc_DH/Rdtase_CS"/>
</dbReference>
<keyword evidence="3" id="KW-0560">Oxidoreductase</keyword>
<keyword evidence="2" id="KW-0521">NADP</keyword>
<accession>A0A4S9JSG9</accession>
<dbReference type="InterPro" id="IPR057326">
    <property type="entry name" value="KR_dom"/>
</dbReference>
<dbReference type="Gene3D" id="3.40.50.720">
    <property type="entry name" value="NAD(P)-binding Rossmann-like Domain"/>
    <property type="match status" value="1"/>
</dbReference>
<dbReference type="CDD" id="cd05233">
    <property type="entry name" value="SDR_c"/>
    <property type="match status" value="1"/>
</dbReference>
<organism evidence="5 6">
    <name type="scientific">Aureobasidium pullulans</name>
    <name type="common">Black yeast</name>
    <name type="synonym">Pullularia pullulans</name>
    <dbReference type="NCBI Taxonomy" id="5580"/>
    <lineage>
        <taxon>Eukaryota</taxon>
        <taxon>Fungi</taxon>
        <taxon>Dikarya</taxon>
        <taxon>Ascomycota</taxon>
        <taxon>Pezizomycotina</taxon>
        <taxon>Dothideomycetes</taxon>
        <taxon>Dothideomycetidae</taxon>
        <taxon>Dothideales</taxon>
        <taxon>Saccotheciaceae</taxon>
        <taxon>Aureobasidium</taxon>
    </lineage>
</organism>
<evidence type="ECO:0000256" key="1">
    <source>
        <dbReference type="ARBA" id="ARBA00006484"/>
    </source>
</evidence>
<dbReference type="SMART" id="SM00822">
    <property type="entry name" value="PKS_KR"/>
    <property type="match status" value="1"/>
</dbReference>
<dbReference type="InterPro" id="IPR002347">
    <property type="entry name" value="SDR_fam"/>
</dbReference>
<comment type="similarity">
    <text evidence="1">Belongs to the short-chain dehydrogenases/reductases (SDR) family.</text>
</comment>
<dbReference type="EMBL" id="QZBD01000827">
    <property type="protein sequence ID" value="THY04659.1"/>
    <property type="molecule type" value="Genomic_DNA"/>
</dbReference>
<dbReference type="GO" id="GO:0006633">
    <property type="term" value="P:fatty acid biosynthetic process"/>
    <property type="evidence" value="ECO:0007669"/>
    <property type="project" value="TreeGrafter"/>
</dbReference>
<evidence type="ECO:0000313" key="6">
    <source>
        <dbReference type="Proteomes" id="UP000306584"/>
    </source>
</evidence>
<dbReference type="AlphaFoldDB" id="A0A4S9JSG9"/>
<proteinExistence type="inferred from homology"/>
<evidence type="ECO:0000256" key="3">
    <source>
        <dbReference type="ARBA" id="ARBA00023002"/>
    </source>
</evidence>
<dbReference type="PANTHER" id="PTHR42760">
    <property type="entry name" value="SHORT-CHAIN DEHYDROGENASES/REDUCTASES FAMILY MEMBER"/>
    <property type="match status" value="1"/>
</dbReference>
<name>A0A4S9JSG9_AURPU</name>
<dbReference type="GO" id="GO:0048038">
    <property type="term" value="F:quinone binding"/>
    <property type="evidence" value="ECO:0007669"/>
    <property type="project" value="TreeGrafter"/>
</dbReference>
<dbReference type="Pfam" id="PF13561">
    <property type="entry name" value="adh_short_C2"/>
    <property type="match status" value="1"/>
</dbReference>
<protein>
    <submittedName>
        <fullName evidence="5">NAD(P)-binding protein</fullName>
    </submittedName>
</protein>
<evidence type="ECO:0000259" key="4">
    <source>
        <dbReference type="SMART" id="SM00822"/>
    </source>
</evidence>
<comment type="caution">
    <text evidence="5">The sequence shown here is derived from an EMBL/GenBank/DDBJ whole genome shotgun (WGS) entry which is preliminary data.</text>
</comment>
<dbReference type="SUPFAM" id="SSF51735">
    <property type="entry name" value="NAD(P)-binding Rossmann-fold domains"/>
    <property type="match status" value="1"/>
</dbReference>
<dbReference type="InterPro" id="IPR036291">
    <property type="entry name" value="NAD(P)-bd_dom_sf"/>
</dbReference>
<sequence>MALALANSLRGRVILVTGAGSGIGRATSIKLARLGASLVLSDINQETISGTQKRCECVSNEAQTHTTLTCDVSSNTEVDDMVEQVIHQHKTLHHVYNCAGVNPTPTFIEATPDAYFTKLVDVNLRGTFNVSRACLPHLDAGSSIINVSSMAGIRPSAGLGVYAATKAAVIALSKSLALEVGPRDIRVNVIAPGDVETTTNAAVIEGEDAVRQSRDRIALGNFGTPDEIAEVAAFLFSDASRYVNGTVIEVNGGLR</sequence>
<dbReference type="PRINTS" id="PR00081">
    <property type="entry name" value="GDHRDH"/>
</dbReference>
<gene>
    <name evidence="5" type="ORF">D6D01_10079</name>
</gene>
<dbReference type="PROSITE" id="PS00061">
    <property type="entry name" value="ADH_SHORT"/>
    <property type="match status" value="1"/>
</dbReference>
<feature type="domain" description="Ketoreductase" evidence="4">
    <location>
        <begin position="12"/>
        <end position="200"/>
    </location>
</feature>
<dbReference type="FunFam" id="3.40.50.720:FF:000084">
    <property type="entry name" value="Short-chain dehydrogenase reductase"/>
    <property type="match status" value="1"/>
</dbReference>
<evidence type="ECO:0000256" key="2">
    <source>
        <dbReference type="ARBA" id="ARBA00022857"/>
    </source>
</evidence>
<evidence type="ECO:0000313" key="5">
    <source>
        <dbReference type="EMBL" id="THY04659.1"/>
    </source>
</evidence>
<dbReference type="GO" id="GO:0016616">
    <property type="term" value="F:oxidoreductase activity, acting on the CH-OH group of donors, NAD or NADP as acceptor"/>
    <property type="evidence" value="ECO:0007669"/>
    <property type="project" value="UniProtKB-ARBA"/>
</dbReference>
<reference evidence="5 6" key="1">
    <citation type="submission" date="2018-10" db="EMBL/GenBank/DDBJ databases">
        <title>Fifty Aureobasidium pullulans genomes reveal a recombining polyextremotolerant generalist.</title>
        <authorList>
            <person name="Gostincar C."/>
            <person name="Turk M."/>
            <person name="Zajc J."/>
            <person name="Gunde-Cimerman N."/>
        </authorList>
    </citation>
    <scope>NUCLEOTIDE SEQUENCE [LARGE SCALE GENOMIC DNA]</scope>
    <source>
        <strain evidence="5 6">EXF-6604</strain>
    </source>
</reference>
<dbReference type="PRINTS" id="PR00080">
    <property type="entry name" value="SDRFAMILY"/>
</dbReference>
<dbReference type="PANTHER" id="PTHR42760:SF83">
    <property type="entry name" value="(3R)-3-HYDROXYACYL-COA DEHYDROGENASE"/>
    <property type="match status" value="1"/>
</dbReference>
<dbReference type="Proteomes" id="UP000306584">
    <property type="component" value="Unassembled WGS sequence"/>
</dbReference>